<dbReference type="EMBL" id="JBHTMM010000013">
    <property type="protein sequence ID" value="MFD1306870.1"/>
    <property type="molecule type" value="Genomic_DNA"/>
</dbReference>
<dbReference type="SUPFAM" id="SSF82171">
    <property type="entry name" value="DPP6 N-terminal domain-like"/>
    <property type="match status" value="1"/>
</dbReference>
<dbReference type="SUPFAM" id="SSF63825">
    <property type="entry name" value="YWTD domain"/>
    <property type="match status" value="1"/>
</dbReference>
<evidence type="ECO:0000313" key="1">
    <source>
        <dbReference type="EMBL" id="MFD1306870.1"/>
    </source>
</evidence>
<protein>
    <recommendedName>
        <fullName evidence="3">Ig-like domain repeat protein</fullName>
    </recommendedName>
</protein>
<gene>
    <name evidence="1" type="ORF">ACFQ5X_13575</name>
</gene>
<dbReference type="Proteomes" id="UP001597058">
    <property type="component" value="Unassembled WGS sequence"/>
</dbReference>
<name>A0ABW3XC36_9ACTN</name>
<evidence type="ECO:0008006" key="3">
    <source>
        <dbReference type="Google" id="ProtNLM"/>
    </source>
</evidence>
<reference evidence="2" key="1">
    <citation type="journal article" date="2019" name="Int. J. Syst. Evol. Microbiol.">
        <title>The Global Catalogue of Microorganisms (GCM) 10K type strain sequencing project: providing services to taxonomists for standard genome sequencing and annotation.</title>
        <authorList>
            <consortium name="The Broad Institute Genomics Platform"/>
            <consortium name="The Broad Institute Genome Sequencing Center for Infectious Disease"/>
            <person name="Wu L."/>
            <person name="Ma J."/>
        </authorList>
    </citation>
    <scope>NUCLEOTIDE SEQUENCE [LARGE SCALE GENOMIC DNA]</scope>
    <source>
        <strain evidence="2">CGMCC 4.7020</strain>
    </source>
</reference>
<evidence type="ECO:0000313" key="2">
    <source>
        <dbReference type="Proteomes" id="UP001597058"/>
    </source>
</evidence>
<comment type="caution">
    <text evidence="1">The sequence shown here is derived from an EMBL/GenBank/DDBJ whole genome shotgun (WGS) entry which is preliminary data.</text>
</comment>
<organism evidence="1 2">
    <name type="scientific">Streptomyces kaempferi</name>
    <dbReference type="NCBI Taxonomy" id="333725"/>
    <lineage>
        <taxon>Bacteria</taxon>
        <taxon>Bacillati</taxon>
        <taxon>Actinomycetota</taxon>
        <taxon>Actinomycetes</taxon>
        <taxon>Kitasatosporales</taxon>
        <taxon>Streptomycetaceae</taxon>
        <taxon>Streptomyces</taxon>
    </lineage>
</organism>
<proteinExistence type="predicted"/>
<dbReference type="Gene3D" id="2.130.10.10">
    <property type="entry name" value="YVTN repeat-like/Quinoprotein amine dehydrogenase"/>
    <property type="match status" value="1"/>
</dbReference>
<accession>A0ABW3XC36</accession>
<dbReference type="RefSeq" id="WP_381240434.1">
    <property type="nucleotide sequence ID" value="NZ_JBHSKH010000080.1"/>
</dbReference>
<sequence>MKLARYTPPTAAALLLGLTTVIGPGAVDSYAVSGVPLPIAHFAHIVVDAPHGHLFISGGAGTDGILVTDLDGGNPTTISGEPGATGLALSDDGSALYAALPGQDAIAAISTNNLTESARYGTGAGTRPDSLAVAGGTLWFGYGTAGAGGIGSVDAAGAVTLRQDPGSWPAPPMLATTPTPSGVLAAAAQTGDTSAVVTYRAEGDALSRQAAKALPVPDLSDFAVTADGRHLAVPSGAHPSADRYRTSDLAVDGRFAEFVASSAVAVAPDGTMAGCGCTYAVQAFPETVEGFYNEYDYESPLSLPAHGLAWSPDGSRLYIVGVDASGGTPTLRTARNPETAWVRLDGGSTTAPLAPGEAYAFRTGFQSPLDLGAGESLMPGTVRITRYDAADPDGVLIPDPTTTRANVADFFGSYHVAGTAPQSGPLSFHVDYSGSGHYGPAGQTFDVPVAKYAPTMALTAPSTAGRAAPTTVTGRLTWPHAHVTTGAVHVVKTDPAHTSGSSLGTVPLAADGGFAFHDTPQVGGVNSYAFTYDGGTSYLPVTASAKVQVSRATPSLSVTTDAKSYHSGATVKVTAHLGTTYNSRSVTLYDQPVGKSRTQLKSGRVDAHGNLVASYKVTRNTVFSAAFTGDYRYAPRTVTTGTTLTPAVRTAMQRPLTTTRVGSTTYQVFYKSEVNMGFNLQVTPRQTGGCTTVYLEHYYSGAWHQTTSQTCVPLYSDGWYGYARSLKLYTSNDHYRIRGHYTPPAKDAQTTGVWSQWTYLTVRPGSPS</sequence>
<dbReference type="InterPro" id="IPR015943">
    <property type="entry name" value="WD40/YVTN_repeat-like_dom_sf"/>
</dbReference>
<keyword evidence="2" id="KW-1185">Reference proteome</keyword>